<organism evidence="1 2">
    <name type="scientific">Pedobacter nyackensis</name>
    <dbReference type="NCBI Taxonomy" id="475255"/>
    <lineage>
        <taxon>Bacteria</taxon>
        <taxon>Pseudomonadati</taxon>
        <taxon>Bacteroidota</taxon>
        <taxon>Sphingobacteriia</taxon>
        <taxon>Sphingobacteriales</taxon>
        <taxon>Sphingobacteriaceae</taxon>
        <taxon>Pedobacter</taxon>
    </lineage>
</organism>
<accession>A0A1W1ZWA3</accession>
<proteinExistence type="predicted"/>
<gene>
    <name evidence="1" type="ORF">SAMN04488101_101100</name>
</gene>
<protein>
    <recommendedName>
        <fullName evidence="3">VRR-NUC domain-containing protein</fullName>
    </recommendedName>
</protein>
<keyword evidence="2" id="KW-1185">Reference proteome</keyword>
<dbReference type="Gene3D" id="3.40.1350.10">
    <property type="match status" value="1"/>
</dbReference>
<dbReference type="GO" id="GO:0003676">
    <property type="term" value="F:nucleic acid binding"/>
    <property type="evidence" value="ECO:0007669"/>
    <property type="project" value="InterPro"/>
</dbReference>
<dbReference type="AlphaFoldDB" id="A0A1W1ZWA3"/>
<dbReference type="Proteomes" id="UP000192678">
    <property type="component" value="Unassembled WGS sequence"/>
</dbReference>
<dbReference type="EMBL" id="FWYB01000001">
    <property type="protein sequence ID" value="SMC52636.1"/>
    <property type="molecule type" value="Genomic_DNA"/>
</dbReference>
<evidence type="ECO:0000313" key="2">
    <source>
        <dbReference type="Proteomes" id="UP000192678"/>
    </source>
</evidence>
<reference evidence="1 2" key="1">
    <citation type="submission" date="2017-04" db="EMBL/GenBank/DDBJ databases">
        <authorList>
            <person name="Afonso C.L."/>
            <person name="Miller P.J."/>
            <person name="Scott M.A."/>
            <person name="Spackman E."/>
            <person name="Goraichik I."/>
            <person name="Dimitrov K.M."/>
            <person name="Suarez D.L."/>
            <person name="Swayne D.E."/>
        </authorList>
    </citation>
    <scope>NUCLEOTIDE SEQUENCE [LARGE SCALE GENOMIC DNA]</scope>
    <source>
        <strain evidence="1 2">DSM 19625</strain>
    </source>
</reference>
<dbReference type="OrthoDB" id="797052at2"/>
<dbReference type="RefSeq" id="WP_084286707.1">
    <property type="nucleotide sequence ID" value="NZ_FWYB01000001.1"/>
</dbReference>
<evidence type="ECO:0008006" key="3">
    <source>
        <dbReference type="Google" id="ProtNLM"/>
    </source>
</evidence>
<dbReference type="InterPro" id="IPR011856">
    <property type="entry name" value="tRNA_endonuc-like_dom_sf"/>
</dbReference>
<dbReference type="STRING" id="475255.SAMN04488101_101100"/>
<name>A0A1W1ZWA3_9SPHI</name>
<evidence type="ECO:0000313" key="1">
    <source>
        <dbReference type="EMBL" id="SMC52636.1"/>
    </source>
</evidence>
<sequence>MMDQGNFSEAKIQQDAITHIRNQFPETYGCLYHIANGGYRDPRTATILTGQGVVPGVQDLHLIWAGKLYLIEVKTSSGQVDPAQKVVHAQHKKQGFDTYIFRTSKEIISFVEYVLKSQNIDHFNGFISPFSKAENLHLYQEEYRVFRQSKFTQKSKNLL</sequence>